<dbReference type="Gene3D" id="3.40.50.300">
    <property type="entry name" value="P-loop containing nucleotide triphosphate hydrolases"/>
    <property type="match status" value="1"/>
</dbReference>
<proteinExistence type="predicted"/>
<dbReference type="Pfam" id="PF05729">
    <property type="entry name" value="NACHT"/>
    <property type="match status" value="1"/>
</dbReference>
<reference key="2">
    <citation type="submission" date="2011-04" db="EMBL/GenBank/DDBJ databases">
        <title>Complete sequence of chromosome of Haliscomenobacter hydrossis DSM 1100.</title>
        <authorList>
            <consortium name="US DOE Joint Genome Institute (JGI-PGF)"/>
            <person name="Lucas S."/>
            <person name="Han J."/>
            <person name="Lapidus A."/>
            <person name="Bruce D."/>
            <person name="Goodwin L."/>
            <person name="Pitluck S."/>
            <person name="Peters L."/>
            <person name="Kyrpides N."/>
            <person name="Mavromatis K."/>
            <person name="Ivanova N."/>
            <person name="Ovchinnikova G."/>
            <person name="Pagani I."/>
            <person name="Daligault H."/>
            <person name="Detter J.C."/>
            <person name="Han C."/>
            <person name="Land M."/>
            <person name="Hauser L."/>
            <person name="Markowitz V."/>
            <person name="Cheng J.-F."/>
            <person name="Hugenholtz P."/>
            <person name="Woyke T."/>
            <person name="Wu D."/>
            <person name="Verbarg S."/>
            <person name="Frueling A."/>
            <person name="Brambilla E."/>
            <person name="Klenk H.-P."/>
            <person name="Eisen J.A."/>
        </authorList>
    </citation>
    <scope>NUCLEOTIDE SEQUENCE</scope>
    <source>
        <strain>DSM 1100</strain>
    </source>
</reference>
<name>F4KPB7_HALH1</name>
<keyword evidence="3" id="KW-1185">Reference proteome</keyword>
<dbReference type="EMBL" id="CP002691">
    <property type="protein sequence ID" value="AEE48911.1"/>
    <property type="molecule type" value="Genomic_DNA"/>
</dbReference>
<reference evidence="2 3" key="1">
    <citation type="journal article" date="2011" name="Stand. Genomic Sci.">
        <title>Complete genome sequence of Haliscomenobacter hydrossis type strain (O).</title>
        <authorList>
            <consortium name="US DOE Joint Genome Institute (JGI-PGF)"/>
            <person name="Daligault H."/>
            <person name="Lapidus A."/>
            <person name="Zeytun A."/>
            <person name="Nolan M."/>
            <person name="Lucas S."/>
            <person name="Del Rio T.G."/>
            <person name="Tice H."/>
            <person name="Cheng J.F."/>
            <person name="Tapia R."/>
            <person name="Han C."/>
            <person name="Goodwin L."/>
            <person name="Pitluck S."/>
            <person name="Liolios K."/>
            <person name="Pagani I."/>
            <person name="Ivanova N."/>
            <person name="Huntemann M."/>
            <person name="Mavromatis K."/>
            <person name="Mikhailova N."/>
            <person name="Pati A."/>
            <person name="Chen A."/>
            <person name="Palaniappan K."/>
            <person name="Land M."/>
            <person name="Hauser L."/>
            <person name="Brambilla E.M."/>
            <person name="Rohde M."/>
            <person name="Verbarg S."/>
            <person name="Goker M."/>
            <person name="Bristow J."/>
            <person name="Eisen J.A."/>
            <person name="Markowitz V."/>
            <person name="Hugenholtz P."/>
            <person name="Kyrpides N.C."/>
            <person name="Klenk H.P."/>
            <person name="Woyke T."/>
        </authorList>
    </citation>
    <scope>NUCLEOTIDE SEQUENCE [LARGE SCALE GENOMIC DNA]</scope>
    <source>
        <strain evidence="3">ATCC 27775 / DSM 1100 / LMG 10767 / O</strain>
    </source>
</reference>
<evidence type="ECO:0000313" key="3">
    <source>
        <dbReference type="Proteomes" id="UP000008461"/>
    </source>
</evidence>
<evidence type="ECO:0000259" key="1">
    <source>
        <dbReference type="PROSITE" id="PS50837"/>
    </source>
</evidence>
<dbReference type="PANTHER" id="PTHR46844">
    <property type="entry name" value="SLR5058 PROTEIN"/>
    <property type="match status" value="1"/>
</dbReference>
<dbReference type="Proteomes" id="UP000008461">
    <property type="component" value="Chromosome"/>
</dbReference>
<evidence type="ECO:0000313" key="2">
    <source>
        <dbReference type="EMBL" id="AEE48911.1"/>
    </source>
</evidence>
<dbReference type="InterPro" id="IPR007111">
    <property type="entry name" value="NACHT_NTPase"/>
</dbReference>
<dbReference type="OrthoDB" id="1488560at2"/>
<dbReference type="InterPro" id="IPR027417">
    <property type="entry name" value="P-loop_NTPase"/>
</dbReference>
<dbReference type="AlphaFoldDB" id="F4KPB7"/>
<dbReference type="InterPro" id="IPR055039">
    <property type="entry name" value="SNaCT9"/>
</dbReference>
<accession>F4KPB7</accession>
<feature type="domain" description="NACHT" evidence="1">
    <location>
        <begin position="92"/>
        <end position="208"/>
    </location>
</feature>
<dbReference type="PROSITE" id="PS50837">
    <property type="entry name" value="NACHT"/>
    <property type="match status" value="1"/>
</dbReference>
<dbReference type="HOGENOM" id="CLU_460626_0_0_10"/>
<dbReference type="KEGG" id="hhy:Halhy_1012"/>
<dbReference type="eggNOG" id="COG5635">
    <property type="taxonomic scope" value="Bacteria"/>
</dbReference>
<protein>
    <submittedName>
        <fullName evidence="2">Signal transduction protein with Nacht domain</fullName>
    </submittedName>
</protein>
<dbReference type="PANTHER" id="PTHR46844:SF1">
    <property type="entry name" value="SLR5058 PROTEIN"/>
    <property type="match status" value="1"/>
</dbReference>
<dbReference type="STRING" id="760192.Halhy_1012"/>
<dbReference type="RefSeq" id="WP_013763466.1">
    <property type="nucleotide sequence ID" value="NC_015510.1"/>
</dbReference>
<sequence>MDLKTIEKYLKSPLDTIIGGFTSEIKQVVSNRILEYQFEEYNRNLYSKTILHRANPKKLNDFYQPLFLKKYQEKVDNRIPTDSVEKLFKENQYLTIIGNAGSGKSTLIKFLFINCIDEQYKIPIKIELRYLNDFKGDLINYIRENIFKFQGLATDINIIDRLLESGKFLFFLDGYDELNISIKEETTKRIDDLVSRFNKNNYIITSRPHTGIELLPSFHNYIVSDLRDYEIESFVTKQIPGTEIELKNKIIEAIKKPENSQYDTYLRNPLLLSMFILTFQSYANIPQKKTVFYRQVFDTLFYLHDSISKLAYVREKESGLSKEEFEEILKIFSFISFFEEKFIFDIEYLDKTFNKIKSKKLTVAFDNQKLINDLNIAIGILNKEGLDYVFPHRSLQEYFAALYVSTLNTKNREMVYDKFLDTLKAVSSGIFFNRANFYSLLNELDNIGVLAKLIIPFYKDILTRIDNSMDSNDIGFVQVASVFYNVVTLFMDIETEFVDFHKTWRRVLEEVEKKQPKDIQILTNQENLKKFHDEVVVKIGIEYMKPCLLKLKPLLSQKINDLEQLLVSIDKSDEDIIGLIRFDELPPFILPE</sequence>
<dbReference type="Pfam" id="PF22715">
    <property type="entry name" value="SNaCT9"/>
    <property type="match status" value="1"/>
</dbReference>
<organism evidence="2 3">
    <name type="scientific">Haliscomenobacter hydrossis (strain ATCC 27775 / DSM 1100 / LMG 10767 / O)</name>
    <dbReference type="NCBI Taxonomy" id="760192"/>
    <lineage>
        <taxon>Bacteria</taxon>
        <taxon>Pseudomonadati</taxon>
        <taxon>Bacteroidota</taxon>
        <taxon>Saprospiria</taxon>
        <taxon>Saprospirales</taxon>
        <taxon>Haliscomenobacteraceae</taxon>
        <taxon>Haliscomenobacter</taxon>
    </lineage>
</organism>
<gene>
    <name evidence="2" type="ordered locus">Halhy_1012</name>
</gene>
<dbReference type="SUPFAM" id="SSF52540">
    <property type="entry name" value="P-loop containing nucleoside triphosphate hydrolases"/>
    <property type="match status" value="1"/>
</dbReference>